<dbReference type="Proteomes" id="UP000805193">
    <property type="component" value="Unassembled WGS sequence"/>
</dbReference>
<gene>
    <name evidence="1" type="ORF">HPB47_021438</name>
</gene>
<sequence length="78" mass="8917">QCQGDHFELVAVFGDNALVYDTEVKRRRRFQCGQTRLDDEEQSDRPSLIDEPKLAAQVEAVVVADRRITIEEIAQQLS</sequence>
<organism evidence="1 2">
    <name type="scientific">Ixodes persulcatus</name>
    <name type="common">Taiga tick</name>
    <dbReference type="NCBI Taxonomy" id="34615"/>
    <lineage>
        <taxon>Eukaryota</taxon>
        <taxon>Metazoa</taxon>
        <taxon>Ecdysozoa</taxon>
        <taxon>Arthropoda</taxon>
        <taxon>Chelicerata</taxon>
        <taxon>Arachnida</taxon>
        <taxon>Acari</taxon>
        <taxon>Parasitiformes</taxon>
        <taxon>Ixodida</taxon>
        <taxon>Ixodoidea</taxon>
        <taxon>Ixodidae</taxon>
        <taxon>Ixodinae</taxon>
        <taxon>Ixodes</taxon>
    </lineage>
</organism>
<comment type="caution">
    <text evidence="1">The sequence shown here is derived from an EMBL/GenBank/DDBJ whole genome shotgun (WGS) entry which is preliminary data.</text>
</comment>
<accession>A0AC60QCH2</accession>
<feature type="non-terminal residue" evidence="1">
    <location>
        <position position="1"/>
    </location>
</feature>
<proteinExistence type="predicted"/>
<keyword evidence="2" id="KW-1185">Reference proteome</keyword>
<evidence type="ECO:0000313" key="2">
    <source>
        <dbReference type="Proteomes" id="UP000805193"/>
    </source>
</evidence>
<feature type="non-terminal residue" evidence="1">
    <location>
        <position position="78"/>
    </location>
</feature>
<reference evidence="1 2" key="1">
    <citation type="journal article" date="2020" name="Cell">
        <title>Large-Scale Comparative Analyses of Tick Genomes Elucidate Their Genetic Diversity and Vector Capacities.</title>
        <authorList>
            <consortium name="Tick Genome and Microbiome Consortium (TIGMIC)"/>
            <person name="Jia N."/>
            <person name="Wang J."/>
            <person name="Shi W."/>
            <person name="Du L."/>
            <person name="Sun Y."/>
            <person name="Zhan W."/>
            <person name="Jiang J.F."/>
            <person name="Wang Q."/>
            <person name="Zhang B."/>
            <person name="Ji P."/>
            <person name="Bell-Sakyi L."/>
            <person name="Cui X.M."/>
            <person name="Yuan T.T."/>
            <person name="Jiang B.G."/>
            <person name="Yang W.F."/>
            <person name="Lam T.T."/>
            <person name="Chang Q.C."/>
            <person name="Ding S.J."/>
            <person name="Wang X.J."/>
            <person name="Zhu J.G."/>
            <person name="Ruan X.D."/>
            <person name="Zhao L."/>
            <person name="Wei J.T."/>
            <person name="Ye R.Z."/>
            <person name="Que T.C."/>
            <person name="Du C.H."/>
            <person name="Zhou Y.H."/>
            <person name="Cheng J.X."/>
            <person name="Dai P.F."/>
            <person name="Guo W.B."/>
            <person name="Han X.H."/>
            <person name="Huang E.J."/>
            <person name="Li L.F."/>
            <person name="Wei W."/>
            <person name="Gao Y.C."/>
            <person name="Liu J.Z."/>
            <person name="Shao H.Z."/>
            <person name="Wang X."/>
            <person name="Wang C.C."/>
            <person name="Yang T.C."/>
            <person name="Huo Q.B."/>
            <person name="Li W."/>
            <person name="Chen H.Y."/>
            <person name="Chen S.E."/>
            <person name="Zhou L.G."/>
            <person name="Ni X.B."/>
            <person name="Tian J.H."/>
            <person name="Sheng Y."/>
            <person name="Liu T."/>
            <person name="Pan Y.S."/>
            <person name="Xia L.Y."/>
            <person name="Li J."/>
            <person name="Zhao F."/>
            <person name="Cao W.C."/>
        </authorList>
    </citation>
    <scope>NUCLEOTIDE SEQUENCE [LARGE SCALE GENOMIC DNA]</scope>
    <source>
        <strain evidence="1">Iper-2018</strain>
    </source>
</reference>
<protein>
    <submittedName>
        <fullName evidence="1">Uncharacterized protein</fullName>
    </submittedName>
</protein>
<dbReference type="EMBL" id="JABSTQ010009193">
    <property type="protein sequence ID" value="KAG0431792.1"/>
    <property type="molecule type" value="Genomic_DNA"/>
</dbReference>
<name>A0AC60QCH2_IXOPE</name>
<evidence type="ECO:0000313" key="1">
    <source>
        <dbReference type="EMBL" id="KAG0431792.1"/>
    </source>
</evidence>